<protein>
    <submittedName>
        <fullName evidence="2">Uncharacterized protein</fullName>
    </submittedName>
</protein>
<dbReference type="EMBL" id="JAYMGO010000016">
    <property type="protein sequence ID" value="KAL1259064.1"/>
    <property type="molecule type" value="Genomic_DNA"/>
</dbReference>
<comment type="caution">
    <text evidence="2">The sequence shown here is derived from an EMBL/GenBank/DDBJ whole genome shotgun (WGS) entry which is preliminary data.</text>
</comment>
<keyword evidence="3" id="KW-1185">Reference proteome</keyword>
<reference evidence="2 3" key="1">
    <citation type="submission" date="2023-09" db="EMBL/GenBank/DDBJ databases">
        <authorList>
            <person name="Wang M."/>
        </authorList>
    </citation>
    <scope>NUCLEOTIDE SEQUENCE [LARGE SCALE GENOMIC DNA]</scope>
    <source>
        <strain evidence="2">GT-2023</strain>
        <tissue evidence="2">Liver</tissue>
    </source>
</reference>
<gene>
    <name evidence="2" type="ORF">QQF64_009641</name>
</gene>
<sequence>MEELIIKYIAKYGSVGMFDGIEKIVENPYEWAISKFENFPKMPRKGKIANALQAVLASYKVTRRRVDELEAENKRLRFRVIATKNDNASKTIWKEEKVRMQNEITRLTTNNSMLRSSVEALSNNLEEEKVACQFMIKNGTTKKHSSKTPLGVTTCNPISEVLDLQEDESWERDSEYSDCTARFPIAPVRTRQNGNGNERVLDQRTENGQAVRQLSFMDFQSLVTAVGTFDPDNMDPVEFSSKLEKVVNVYSVSDEDACRLLMICIPRSLTGALSQEIRDKRADREARREALLRLVGTDLVNLRKITEVTMEPEEHPRAFASRFSSAQTGFNLRQGFTATGHLPRKGGVICVTGEVDFLEGKLSPYPFRAPNLLPEVDLPRLLPGRDLDQGRAECSVSSLRSSVTHLSRRWIYGTGSGLFLLERSSSESPLGASTANLEEQISS</sequence>
<accession>A0ABR3M559</accession>
<feature type="coiled-coil region" evidence="1">
    <location>
        <begin position="52"/>
        <end position="86"/>
    </location>
</feature>
<organism evidence="2 3">
    <name type="scientific">Cirrhinus molitorella</name>
    <name type="common">mud carp</name>
    <dbReference type="NCBI Taxonomy" id="172907"/>
    <lineage>
        <taxon>Eukaryota</taxon>
        <taxon>Metazoa</taxon>
        <taxon>Chordata</taxon>
        <taxon>Craniata</taxon>
        <taxon>Vertebrata</taxon>
        <taxon>Euteleostomi</taxon>
        <taxon>Actinopterygii</taxon>
        <taxon>Neopterygii</taxon>
        <taxon>Teleostei</taxon>
        <taxon>Ostariophysi</taxon>
        <taxon>Cypriniformes</taxon>
        <taxon>Cyprinidae</taxon>
        <taxon>Labeoninae</taxon>
        <taxon>Labeonini</taxon>
        <taxon>Cirrhinus</taxon>
    </lineage>
</organism>
<keyword evidence="1" id="KW-0175">Coiled coil</keyword>
<evidence type="ECO:0000313" key="3">
    <source>
        <dbReference type="Proteomes" id="UP001558613"/>
    </source>
</evidence>
<evidence type="ECO:0000256" key="1">
    <source>
        <dbReference type="SAM" id="Coils"/>
    </source>
</evidence>
<proteinExistence type="predicted"/>
<name>A0ABR3M559_9TELE</name>
<evidence type="ECO:0000313" key="2">
    <source>
        <dbReference type="EMBL" id="KAL1259064.1"/>
    </source>
</evidence>
<dbReference type="Proteomes" id="UP001558613">
    <property type="component" value="Unassembled WGS sequence"/>
</dbReference>